<proteinExistence type="predicted"/>
<name>Q7UGR2_RHOBA</name>
<evidence type="ECO:0000313" key="2">
    <source>
        <dbReference type="EMBL" id="CAD78267.1"/>
    </source>
</evidence>
<gene>
    <name evidence="2" type="ordered locus">RB5067</name>
</gene>
<dbReference type="HOGENOM" id="CLU_3188280_0_0_0"/>
<dbReference type="AlphaFoldDB" id="Q7UGR2"/>
<organism evidence="2 3">
    <name type="scientific">Rhodopirellula baltica (strain DSM 10527 / NCIMB 13988 / SH1)</name>
    <dbReference type="NCBI Taxonomy" id="243090"/>
    <lineage>
        <taxon>Bacteria</taxon>
        <taxon>Pseudomonadati</taxon>
        <taxon>Planctomycetota</taxon>
        <taxon>Planctomycetia</taxon>
        <taxon>Pirellulales</taxon>
        <taxon>Pirellulaceae</taxon>
        <taxon>Rhodopirellula</taxon>
    </lineage>
</organism>
<feature type="region of interest" description="Disordered" evidence="1">
    <location>
        <begin position="1"/>
        <end position="28"/>
    </location>
</feature>
<dbReference type="KEGG" id="rba:RB5067"/>
<evidence type="ECO:0000256" key="1">
    <source>
        <dbReference type="SAM" id="MobiDB-lite"/>
    </source>
</evidence>
<evidence type="ECO:0000313" key="3">
    <source>
        <dbReference type="Proteomes" id="UP000001025"/>
    </source>
</evidence>
<dbReference type="STRING" id="243090.RB5067"/>
<accession>Q7UGR2</accession>
<dbReference type="Proteomes" id="UP000001025">
    <property type="component" value="Chromosome"/>
</dbReference>
<protein>
    <submittedName>
        <fullName evidence="2">Uncharacterized protein</fullName>
    </submittedName>
</protein>
<keyword evidence="3" id="KW-1185">Reference proteome</keyword>
<dbReference type="EMBL" id="BX294141">
    <property type="protein sequence ID" value="CAD78267.1"/>
    <property type="molecule type" value="Genomic_DNA"/>
</dbReference>
<dbReference type="InParanoid" id="Q7UGR2"/>
<reference evidence="2 3" key="1">
    <citation type="journal article" date="2003" name="Proc. Natl. Acad. Sci. U.S.A.">
        <title>Complete genome sequence of the marine planctomycete Pirellula sp. strain 1.</title>
        <authorList>
            <person name="Gloeckner F.O."/>
            <person name="Kube M."/>
            <person name="Bauer M."/>
            <person name="Teeling H."/>
            <person name="Lombardot T."/>
            <person name="Ludwig W."/>
            <person name="Gade D."/>
            <person name="Beck A."/>
            <person name="Borzym K."/>
            <person name="Heitmann K."/>
            <person name="Rabus R."/>
            <person name="Schlesner H."/>
            <person name="Amann R."/>
            <person name="Reinhardt R."/>
        </authorList>
    </citation>
    <scope>NUCLEOTIDE SEQUENCE [LARGE SCALE GENOMIC DNA]</scope>
    <source>
        <strain evidence="3">DSM 10527 / NCIMB 13988 / SH1</strain>
    </source>
</reference>
<dbReference type="EnsemblBacteria" id="CAD78267">
    <property type="protein sequence ID" value="CAD78267"/>
    <property type="gene ID" value="RB5067"/>
</dbReference>
<sequence>MDIDVGQVPPGEVNGRSLANSRMNAKTPRFVPKHRLGCQVRPGLRG</sequence>